<evidence type="ECO:0000259" key="3">
    <source>
        <dbReference type="Pfam" id="PF18705"/>
    </source>
</evidence>
<accession>A0ABR8Q599</accession>
<evidence type="ECO:0000259" key="2">
    <source>
        <dbReference type="Pfam" id="PF13786"/>
    </source>
</evidence>
<keyword evidence="1" id="KW-0472">Membrane</keyword>
<dbReference type="Pfam" id="PF13786">
    <property type="entry name" value="DUF4179"/>
    <property type="match status" value="1"/>
</dbReference>
<keyword evidence="5" id="KW-1185">Reference proteome</keyword>
<comment type="caution">
    <text evidence="4">The sequence shown here is derived from an EMBL/GenBank/DDBJ whole genome shotgun (WGS) entry which is preliminary data.</text>
</comment>
<protein>
    <submittedName>
        <fullName evidence="4">DUF4179 domain-containing protein</fullName>
    </submittedName>
</protein>
<dbReference type="Proteomes" id="UP000640335">
    <property type="component" value="Unassembled WGS sequence"/>
</dbReference>
<name>A0ABR8Q599_9CLOT</name>
<dbReference type="Gene3D" id="2.60.40.1630">
    <property type="entry name" value="bacillus anthracis domain"/>
    <property type="match status" value="1"/>
</dbReference>
<dbReference type="Gene3D" id="2.60.40.1640">
    <property type="entry name" value="Conserved domain protein"/>
    <property type="match status" value="1"/>
</dbReference>
<keyword evidence="1" id="KW-1133">Transmembrane helix</keyword>
<evidence type="ECO:0000256" key="1">
    <source>
        <dbReference type="SAM" id="Phobius"/>
    </source>
</evidence>
<proteinExistence type="predicted"/>
<reference evidence="4 5" key="1">
    <citation type="submission" date="2020-08" db="EMBL/GenBank/DDBJ databases">
        <title>A Genomic Blueprint of the Chicken Gut Microbiome.</title>
        <authorList>
            <person name="Gilroy R."/>
            <person name="Ravi A."/>
            <person name="Getino M."/>
            <person name="Pursley I."/>
            <person name="Horton D.L."/>
            <person name="Alikhan N.-F."/>
            <person name="Baker D."/>
            <person name="Gharbi K."/>
            <person name="Hall N."/>
            <person name="Watson M."/>
            <person name="Adriaenssens E.M."/>
            <person name="Foster-Nyarko E."/>
            <person name="Jarju S."/>
            <person name="Secka A."/>
            <person name="Antonio M."/>
            <person name="Oren A."/>
            <person name="Chaudhuri R."/>
            <person name="La Ragione R.M."/>
            <person name="Hildebrand F."/>
            <person name="Pallen M.J."/>
        </authorList>
    </citation>
    <scope>NUCLEOTIDE SEQUENCE [LARGE SCALE GENOMIC DNA]</scope>
    <source>
        <strain evidence="4 5">Sa3CUN1</strain>
    </source>
</reference>
<keyword evidence="1" id="KW-0812">Transmembrane</keyword>
<feature type="domain" description="DUF4179" evidence="2">
    <location>
        <begin position="38"/>
        <end position="128"/>
    </location>
</feature>
<feature type="domain" description="DUF5643" evidence="3">
    <location>
        <begin position="223"/>
        <end position="326"/>
    </location>
</feature>
<gene>
    <name evidence="4" type="ORF">H9660_10635</name>
</gene>
<evidence type="ECO:0000313" key="5">
    <source>
        <dbReference type="Proteomes" id="UP000640335"/>
    </source>
</evidence>
<feature type="transmembrane region" description="Helical" evidence="1">
    <location>
        <begin position="47"/>
        <end position="65"/>
    </location>
</feature>
<dbReference type="InterPro" id="IPR025436">
    <property type="entry name" value="DUF4179"/>
</dbReference>
<dbReference type="EMBL" id="JACSQZ010000037">
    <property type="protein sequence ID" value="MBD7915601.1"/>
    <property type="molecule type" value="Genomic_DNA"/>
</dbReference>
<dbReference type="InterPro" id="IPR040680">
    <property type="entry name" value="DUF5643"/>
</dbReference>
<organism evidence="4 5">
    <name type="scientific">Clostridium gallinarum</name>
    <dbReference type="NCBI Taxonomy" id="2762246"/>
    <lineage>
        <taxon>Bacteria</taxon>
        <taxon>Bacillati</taxon>
        <taxon>Bacillota</taxon>
        <taxon>Clostridia</taxon>
        <taxon>Eubacteriales</taxon>
        <taxon>Clostridiaceae</taxon>
        <taxon>Clostridium</taxon>
    </lineage>
</organism>
<dbReference type="RefSeq" id="WP_191750362.1">
    <property type="nucleotide sequence ID" value="NZ_JACSQZ010000037.1"/>
</dbReference>
<sequence>MKNLNIDDIKISSKLDDVIKNSVHEGYEEKLHLNSPNKKQKKFNKNIVAAAIVLIMGSTLIGSLFSKEVVATVKLAMFDIKKYLGVSNNLDEYSTIINEAISKNGITIQLNEVILDKDEVIVSTTVKSDESLNNGSGIMMFGDVYINGKILSGSSSGSGKQIDDYTEENVISYTLDEELNNGDLYIEIKYDKVLLIIDGTEKEINGPWSFKFISNGDALSTNTNIINLNNSFTLDNGQKITLNEYKSNPVGEKIYYSIENKDKNNVYSLELRGYDDLGNEVEFYSSHEEMTTGLMKNQTEISEDAKVLTLKPYASLAFPKQSGQMNHDYKEVGKEFTIILK</sequence>
<evidence type="ECO:0000313" key="4">
    <source>
        <dbReference type="EMBL" id="MBD7915601.1"/>
    </source>
</evidence>
<dbReference type="Pfam" id="PF18705">
    <property type="entry name" value="DUF5643"/>
    <property type="match status" value="1"/>
</dbReference>